<dbReference type="PROSITE" id="PS00299">
    <property type="entry name" value="UBIQUITIN_1"/>
    <property type="match status" value="1"/>
</dbReference>
<dbReference type="SUPFAM" id="SSF54236">
    <property type="entry name" value="Ubiquitin-like"/>
    <property type="match status" value="1"/>
</dbReference>
<gene>
    <name evidence="3" type="ORF">Din_017110</name>
</gene>
<dbReference type="Gene3D" id="3.10.20.90">
    <property type="entry name" value="Phosphatidylinositol 3-kinase Catalytic Subunit, Chain A, domain 1"/>
    <property type="match status" value="1"/>
</dbReference>
<dbReference type="FunFam" id="3.10.20.90:FF:000154">
    <property type="entry name" value="Large proline-rich protein BAG6"/>
    <property type="match status" value="1"/>
</dbReference>
<dbReference type="InterPro" id="IPR019956">
    <property type="entry name" value="Ubiquitin_dom"/>
</dbReference>
<dbReference type="GO" id="GO:0036503">
    <property type="term" value="P:ERAD pathway"/>
    <property type="evidence" value="ECO:0007669"/>
    <property type="project" value="TreeGrafter"/>
</dbReference>
<feature type="region of interest" description="Disordered" evidence="1">
    <location>
        <begin position="439"/>
        <end position="462"/>
    </location>
</feature>
<dbReference type="SMART" id="SM00213">
    <property type="entry name" value="UBQ"/>
    <property type="match status" value="1"/>
</dbReference>
<accession>A0A5B6ZTG7</accession>
<feature type="compositionally biased region" description="Polar residues" evidence="1">
    <location>
        <begin position="704"/>
        <end position="724"/>
    </location>
</feature>
<dbReference type="PRINTS" id="PR00348">
    <property type="entry name" value="UBIQUITIN"/>
</dbReference>
<dbReference type="PANTHER" id="PTHR15204">
    <property type="entry name" value="LARGE PROLINE-RICH PROTEIN BAG6"/>
    <property type="match status" value="1"/>
</dbReference>
<dbReference type="PANTHER" id="PTHR15204:SF5">
    <property type="entry name" value="LARGE PROLINE-RICH PROTEIN BAG6 ISOFORM X1"/>
    <property type="match status" value="1"/>
</dbReference>
<name>A0A5B6ZTG7_DAVIN</name>
<dbReference type="InterPro" id="IPR000626">
    <property type="entry name" value="Ubiquitin-like_dom"/>
</dbReference>
<dbReference type="InterPro" id="IPR029071">
    <property type="entry name" value="Ubiquitin-like_domsf"/>
</dbReference>
<proteinExistence type="predicted"/>
<feature type="compositionally biased region" description="Polar residues" evidence="1">
    <location>
        <begin position="601"/>
        <end position="618"/>
    </location>
</feature>
<evidence type="ECO:0000259" key="2">
    <source>
        <dbReference type="PROSITE" id="PS50053"/>
    </source>
</evidence>
<feature type="compositionally biased region" description="Polar residues" evidence="1">
    <location>
        <begin position="522"/>
        <end position="541"/>
    </location>
</feature>
<organism evidence="3">
    <name type="scientific">Davidia involucrata</name>
    <name type="common">Dove tree</name>
    <dbReference type="NCBI Taxonomy" id="16924"/>
    <lineage>
        <taxon>Eukaryota</taxon>
        <taxon>Viridiplantae</taxon>
        <taxon>Streptophyta</taxon>
        <taxon>Embryophyta</taxon>
        <taxon>Tracheophyta</taxon>
        <taxon>Spermatophyta</taxon>
        <taxon>Magnoliopsida</taxon>
        <taxon>eudicotyledons</taxon>
        <taxon>Gunneridae</taxon>
        <taxon>Pentapetalae</taxon>
        <taxon>asterids</taxon>
        <taxon>Cornales</taxon>
        <taxon>Nyssaceae</taxon>
        <taxon>Davidia</taxon>
    </lineage>
</organism>
<feature type="compositionally biased region" description="Low complexity" evidence="1">
    <location>
        <begin position="480"/>
        <end position="493"/>
    </location>
</feature>
<dbReference type="GO" id="GO:0051787">
    <property type="term" value="F:misfolded protein binding"/>
    <property type="evidence" value="ECO:0007669"/>
    <property type="project" value="TreeGrafter"/>
</dbReference>
<dbReference type="Pfam" id="PF00240">
    <property type="entry name" value="ubiquitin"/>
    <property type="match status" value="1"/>
</dbReference>
<feature type="region of interest" description="Disordered" evidence="1">
    <location>
        <begin position="704"/>
        <end position="734"/>
    </location>
</feature>
<feature type="region of interest" description="Disordered" evidence="1">
    <location>
        <begin position="522"/>
        <end position="689"/>
    </location>
</feature>
<feature type="compositionally biased region" description="Polar residues" evidence="1">
    <location>
        <begin position="671"/>
        <end position="689"/>
    </location>
</feature>
<sequence length="942" mass="98506">MADQQSTEGSGTSGVCGGSTESIVELNIKTLDSQIYTFQVDKYMPVSVFKEKIASEIGLPVGQQRLIFRGKVLKDDHLLSEYHVESGHTLHLVARQPSQSQPSPGTSSGETNANINRGQDEGSGGPRNRIGPISHSVVLGTLNLGDQGEGIVPDLTRVVGAVLNSFGIGGQATANGIGVTQPNMQSPEGIESEGLRSNVGIQNQARSQAQPGQAFLGQSMPQVLQIPLGAAIPVPSLNAPIPDSLNTLSEFMSHMEVALTQNGYQPNQSPTNGGDLPTVELPSTARGLSTPEALSIVLRHAQRLLSDHATAALSHIAGRLEQEGGSTDPTLRGQIQTVSMQVGLAMQHLGALLLELGRTMMTLRMGQSPAESYVNAGPAVYISPSGPNPIMVQPFPLQASSLFGSSAAAPANPGTVGPVGIANVPRHVNIHIHTAVGTRANNGEGIQGQRVNGTGSGDSGQTRVLPVRNVVAATIPSRPPVSVSSASQPGVPVSQPPPDSASLSSVIAEVNSRIRNFVDSMSENQAPSGQSESSASLNLSAGSDAGNEGSNQQRNMAVKGTGETSQSLPGCVPERDGQKMQPECHQPSNNEDGGGAVNSRELPSSSLFGGFHNCSNEETTPKLVDDSESALRSGQGDNPEGSTAVPLGLGLGGLQPKRRSRQPRSQGKSNDGGTSSATPSQNQQIGTSGQQMLQSLASLASGRYANTQPSGQLPPSLGQITQNVPLGRQDADGQFDAGSIMSQVLHSPALNGLLAGVSDQTGVGSPDALRNMLEQLTQSPVVRNTVNQIAQQVDSQDVGNMFSGLGSGQGGGFDLSRMVQQMMPIVSQALSSGSIVPQPTPAVGPEPQYNERRPSRNENTNDQNTQIDLQQVAQRIQHENPPREIFRSMVESAVCLYDNGSGVEDIVDELCCEEGLASEFMEMLRQDVCQRLQGETGSREMS</sequence>
<dbReference type="PROSITE" id="PS50053">
    <property type="entry name" value="UBIQUITIN_2"/>
    <property type="match status" value="1"/>
</dbReference>
<dbReference type="GO" id="GO:0031593">
    <property type="term" value="F:polyubiquitin modification-dependent protein binding"/>
    <property type="evidence" value="ECO:0007669"/>
    <property type="project" value="TreeGrafter"/>
</dbReference>
<dbReference type="InterPro" id="IPR019954">
    <property type="entry name" value="Ubiquitin_CS"/>
</dbReference>
<feature type="compositionally biased region" description="Polar residues" evidence="1">
    <location>
        <begin position="105"/>
        <end position="117"/>
    </location>
</feature>
<dbReference type="GO" id="GO:0071818">
    <property type="term" value="C:BAT3 complex"/>
    <property type="evidence" value="ECO:0007669"/>
    <property type="project" value="TreeGrafter"/>
</dbReference>
<feature type="region of interest" description="Disordered" evidence="1">
    <location>
        <begin position="832"/>
        <end position="864"/>
    </location>
</feature>
<feature type="domain" description="Ubiquitin-like" evidence="2">
    <location>
        <begin position="24"/>
        <end position="99"/>
    </location>
</feature>
<evidence type="ECO:0000256" key="1">
    <source>
        <dbReference type="SAM" id="MobiDB-lite"/>
    </source>
</evidence>
<dbReference type="EMBL" id="GHES01017110">
    <property type="protein sequence ID" value="MPA47669.1"/>
    <property type="molecule type" value="Transcribed_RNA"/>
</dbReference>
<protein>
    <recommendedName>
        <fullName evidence="2">Ubiquitin-like domain-containing protein</fullName>
    </recommendedName>
</protein>
<dbReference type="AlphaFoldDB" id="A0A5B6ZTG7"/>
<feature type="region of interest" description="Disordered" evidence="1">
    <location>
        <begin position="478"/>
        <end position="504"/>
    </location>
</feature>
<reference evidence="3" key="1">
    <citation type="submission" date="2019-08" db="EMBL/GenBank/DDBJ databases">
        <title>Reference gene set and small RNA set construction with multiple tissues from Davidia involucrata Baill.</title>
        <authorList>
            <person name="Yang H."/>
            <person name="Zhou C."/>
            <person name="Li G."/>
            <person name="Wang J."/>
            <person name="Gao P."/>
            <person name="Wang M."/>
            <person name="Wang R."/>
            <person name="Zhao Y."/>
        </authorList>
    </citation>
    <scope>NUCLEOTIDE SEQUENCE</scope>
    <source>
        <tissue evidence="3">Mixed with DoveR01_LX</tissue>
    </source>
</reference>
<evidence type="ECO:0000313" key="3">
    <source>
        <dbReference type="EMBL" id="MPA47669.1"/>
    </source>
</evidence>
<feature type="region of interest" description="Disordered" evidence="1">
    <location>
        <begin position="95"/>
        <end position="132"/>
    </location>
</feature>